<evidence type="ECO:0000313" key="14">
    <source>
        <dbReference type="Proteomes" id="UP000589738"/>
    </source>
</evidence>
<dbReference type="AlphaFoldDB" id="A0A841N7S5"/>
<dbReference type="Pfam" id="PF18962">
    <property type="entry name" value="Por_Secre_tail"/>
    <property type="match status" value="1"/>
</dbReference>
<feature type="domain" description="Secretion system C-terminal sorting" evidence="11">
    <location>
        <begin position="546"/>
        <end position="620"/>
    </location>
</feature>
<dbReference type="PANTHER" id="PTHR47466:SF1">
    <property type="entry name" value="METALLOPROTEASE MEP1 (AFU_ORTHOLOGUE AFUA_1G07730)-RELATED"/>
    <property type="match status" value="1"/>
</dbReference>
<feature type="chain" id="PRO_5032772556" description="Por secretion system C-terminal sorting domain-containing protein" evidence="9">
    <location>
        <begin position="19"/>
        <end position="621"/>
    </location>
</feature>
<dbReference type="InterPro" id="IPR045474">
    <property type="entry name" value="GEVED"/>
</dbReference>
<evidence type="ECO:0000256" key="1">
    <source>
        <dbReference type="ARBA" id="ARBA00008721"/>
    </source>
</evidence>
<protein>
    <recommendedName>
        <fullName evidence="15">Por secretion system C-terminal sorting domain-containing protein</fullName>
    </recommendedName>
</protein>
<dbReference type="InterPro" id="IPR008754">
    <property type="entry name" value="Peptidase_M43"/>
</dbReference>
<evidence type="ECO:0000256" key="3">
    <source>
        <dbReference type="ARBA" id="ARBA00022723"/>
    </source>
</evidence>
<evidence type="ECO:0000256" key="5">
    <source>
        <dbReference type="ARBA" id="ARBA00022801"/>
    </source>
</evidence>
<evidence type="ECO:0000256" key="4">
    <source>
        <dbReference type="ARBA" id="ARBA00022729"/>
    </source>
</evidence>
<evidence type="ECO:0000313" key="13">
    <source>
        <dbReference type="EMBL" id="MBB6372657.1"/>
    </source>
</evidence>
<keyword evidence="4 9" id="KW-0732">Signal</keyword>
<keyword evidence="14" id="KW-1185">Reference proteome</keyword>
<dbReference type="Pfam" id="PF20009">
    <property type="entry name" value="GEVED"/>
    <property type="match status" value="1"/>
</dbReference>
<evidence type="ECO:0000259" key="12">
    <source>
        <dbReference type="Pfam" id="PF20009"/>
    </source>
</evidence>
<proteinExistence type="inferred from homology"/>
<accession>A0A841N7S5</accession>
<evidence type="ECO:0000256" key="2">
    <source>
        <dbReference type="ARBA" id="ARBA00022670"/>
    </source>
</evidence>
<keyword evidence="5" id="KW-0378">Hydrolase</keyword>
<evidence type="ECO:0000256" key="7">
    <source>
        <dbReference type="ARBA" id="ARBA00023049"/>
    </source>
</evidence>
<comment type="caution">
    <text evidence="13">The sequence shown here is derived from an EMBL/GenBank/DDBJ whole genome shotgun (WGS) entry which is preliminary data.</text>
</comment>
<dbReference type="NCBIfam" id="TIGR04183">
    <property type="entry name" value="Por_Secre_tail"/>
    <property type="match status" value="1"/>
</dbReference>
<dbReference type="SUPFAM" id="SSF55486">
    <property type="entry name" value="Metalloproteases ('zincins'), catalytic domain"/>
    <property type="match status" value="1"/>
</dbReference>
<organism evidence="13 14">
    <name type="scientific">Chryseobacterium shigense</name>
    <dbReference type="NCBI Taxonomy" id="297244"/>
    <lineage>
        <taxon>Bacteria</taxon>
        <taxon>Pseudomonadati</taxon>
        <taxon>Bacteroidota</taxon>
        <taxon>Flavobacteriia</taxon>
        <taxon>Flavobacteriales</taxon>
        <taxon>Weeksellaceae</taxon>
        <taxon>Chryseobacterium group</taxon>
        <taxon>Chryseobacterium</taxon>
    </lineage>
</organism>
<dbReference type="Proteomes" id="UP000589738">
    <property type="component" value="Unassembled WGS sequence"/>
</dbReference>
<dbReference type="GO" id="GO:0008237">
    <property type="term" value="F:metallopeptidase activity"/>
    <property type="evidence" value="ECO:0007669"/>
    <property type="project" value="UniProtKB-KW"/>
</dbReference>
<evidence type="ECO:0000256" key="9">
    <source>
        <dbReference type="SAM" id="SignalP"/>
    </source>
</evidence>
<evidence type="ECO:0000256" key="6">
    <source>
        <dbReference type="ARBA" id="ARBA00022833"/>
    </source>
</evidence>
<dbReference type="GO" id="GO:0046872">
    <property type="term" value="F:metal ion binding"/>
    <property type="evidence" value="ECO:0007669"/>
    <property type="project" value="UniProtKB-KW"/>
</dbReference>
<dbReference type="Gene3D" id="3.40.390.10">
    <property type="entry name" value="Collagenase (Catalytic Domain)"/>
    <property type="match status" value="1"/>
</dbReference>
<dbReference type="InterPro" id="IPR026444">
    <property type="entry name" value="Secre_tail"/>
</dbReference>
<dbReference type="GO" id="GO:0006508">
    <property type="term" value="P:proteolysis"/>
    <property type="evidence" value="ECO:0007669"/>
    <property type="project" value="UniProtKB-KW"/>
</dbReference>
<evidence type="ECO:0000259" key="10">
    <source>
        <dbReference type="Pfam" id="PF05572"/>
    </source>
</evidence>
<keyword evidence="7" id="KW-0482">Metalloprotease</keyword>
<evidence type="ECO:0000259" key="11">
    <source>
        <dbReference type="Pfam" id="PF18962"/>
    </source>
</evidence>
<keyword evidence="3" id="KW-0479">Metal-binding</keyword>
<comment type="similarity">
    <text evidence="1">Belongs to the peptidase M43B family.</text>
</comment>
<keyword evidence="8" id="KW-1015">Disulfide bond</keyword>
<reference evidence="13 14" key="1">
    <citation type="submission" date="2020-08" db="EMBL/GenBank/DDBJ databases">
        <title>Functional genomics of gut bacteria from endangered species of beetles.</title>
        <authorList>
            <person name="Carlos-Shanley C."/>
        </authorList>
    </citation>
    <scope>NUCLEOTIDE SEQUENCE [LARGE SCALE GENOMIC DNA]</scope>
    <source>
        <strain evidence="13 14">S00136</strain>
    </source>
</reference>
<name>A0A841N7S5_9FLAO</name>
<feature type="domain" description="GEVED" evidence="12">
    <location>
        <begin position="446"/>
        <end position="526"/>
    </location>
</feature>
<dbReference type="PANTHER" id="PTHR47466">
    <property type="match status" value="1"/>
</dbReference>
<evidence type="ECO:0000256" key="8">
    <source>
        <dbReference type="ARBA" id="ARBA00023157"/>
    </source>
</evidence>
<gene>
    <name evidence="13" type="ORF">HNP36_003775</name>
</gene>
<feature type="domain" description="Peptidase M43 pregnancy-associated plasma-A" evidence="10">
    <location>
        <begin position="184"/>
        <end position="341"/>
    </location>
</feature>
<sequence length="621" mass="66858">MKKTFLYGAMLCSLSLVAQQQQQQQQKICGFDQELQLQDKTIPGVRQIFDKVIQNIQAERMANPSAAAKGTVNGVYEIPVVVHVIEGSNASFTRTDAQIQQWLDNANKMYAGTYAWPASGVPSDFGTSAVFPIKLVLAKRDPNCNATTGIVRYNGSSLSGYNTSGMAYQTSNGATRAAIKGLAPHWPEASYFNIYVITTFDGSTTPNSGLMGFAAFPNNLDSNYESFMKTGVVTKAHDTTFAHEFGHAMGLYHTFQNGRYDAVPADSDYCPATTGVCTTDDDKVCDTERSGSGYYAWPVPSNSSINSCTGVNYQGVQYNMMNYSNSVAQKFTAGQGQRINDSFMLFRSSLTTSQTGNALPATPAPSVVPIAACSPSGLANPGNYLAGPVSVKLGQIDNASPGYWAAHALYYVDYTTKACSMKIYTPLVVNQQQTVEVGIFQNSQSVRVWIDYNNNGTFEASELVASGDDVPLGTNLYGTFTANFTPPATATLNTPLRMRVIADADSPSLFAPCGQLGYGQAEDYVVKLVTTLGTSEVKADNNDLVIYPNPVATGDKVFIKAKNGKDLKVSISDMSGRLVASPSVTEEGSGIYRVNQQLEKGVYMVQISNGKDSKTSKLIIK</sequence>
<evidence type="ECO:0008006" key="15">
    <source>
        <dbReference type="Google" id="ProtNLM"/>
    </source>
</evidence>
<dbReference type="RefSeq" id="WP_184167359.1">
    <property type="nucleotide sequence ID" value="NZ_JACHLC010000008.1"/>
</dbReference>
<dbReference type="InterPro" id="IPR024079">
    <property type="entry name" value="MetalloPept_cat_dom_sf"/>
</dbReference>
<feature type="signal peptide" evidence="9">
    <location>
        <begin position="1"/>
        <end position="18"/>
    </location>
</feature>
<dbReference type="Pfam" id="PF05572">
    <property type="entry name" value="Peptidase_M43"/>
    <property type="match status" value="1"/>
</dbReference>
<keyword evidence="6" id="KW-0862">Zinc</keyword>
<keyword evidence="2" id="KW-0645">Protease</keyword>
<dbReference type="EMBL" id="JACHLC010000008">
    <property type="protein sequence ID" value="MBB6372657.1"/>
    <property type="molecule type" value="Genomic_DNA"/>
</dbReference>